<proteinExistence type="predicted"/>
<evidence type="ECO:0000313" key="1">
    <source>
        <dbReference type="EMBL" id="RHJ24543.1"/>
    </source>
</evidence>
<dbReference type="EMBL" id="QRLR01000001">
    <property type="protein sequence ID" value="RHJ24543.1"/>
    <property type="molecule type" value="Genomic_DNA"/>
</dbReference>
<name>A0A0E2Z8M0_BIFBI</name>
<gene>
    <name evidence="1" type="ORF">DW137_00230</name>
</gene>
<reference evidence="1 2" key="1">
    <citation type="submission" date="2018-08" db="EMBL/GenBank/DDBJ databases">
        <title>A genome reference for cultivated species of the human gut microbiota.</title>
        <authorList>
            <person name="Zou Y."/>
            <person name="Xue W."/>
            <person name="Luo G."/>
        </authorList>
    </citation>
    <scope>NUCLEOTIDE SEQUENCE [LARGE SCALE GENOMIC DNA]</scope>
    <source>
        <strain evidence="1 2">AM12-10</strain>
    </source>
</reference>
<comment type="caution">
    <text evidence="1">The sequence shown here is derived from an EMBL/GenBank/DDBJ whole genome shotgun (WGS) entry which is preliminary data.</text>
</comment>
<dbReference type="Proteomes" id="UP000283727">
    <property type="component" value="Unassembled WGS sequence"/>
</dbReference>
<evidence type="ECO:0000313" key="2">
    <source>
        <dbReference type="Proteomes" id="UP000283727"/>
    </source>
</evidence>
<organism evidence="1 2">
    <name type="scientific">Bifidobacterium bifidum</name>
    <dbReference type="NCBI Taxonomy" id="1681"/>
    <lineage>
        <taxon>Bacteria</taxon>
        <taxon>Bacillati</taxon>
        <taxon>Actinomycetota</taxon>
        <taxon>Actinomycetes</taxon>
        <taxon>Bifidobacteriales</taxon>
        <taxon>Bifidobacteriaceae</taxon>
        <taxon>Bifidobacterium</taxon>
    </lineage>
</organism>
<accession>A0A0E2Z8M0</accession>
<sequence>MAGGLSYLNVTNGLFMIAIIVFAGLLGLLLSMMMRRQQTREQAHERMLERERQEHHAQTLDYATQVHDSGGRGIR</sequence>
<protein>
    <submittedName>
        <fullName evidence="1">Uncharacterized protein</fullName>
    </submittedName>
</protein>
<dbReference type="AlphaFoldDB" id="A0A0E2Z8M0"/>